<proteinExistence type="predicted"/>
<evidence type="ECO:0000259" key="3">
    <source>
        <dbReference type="PROSITE" id="PS50003"/>
    </source>
</evidence>
<evidence type="ECO:0000313" key="6">
    <source>
        <dbReference type="Proteomes" id="UP000092461"/>
    </source>
</evidence>
<dbReference type="EMBL" id="GITU01006759">
    <property type="protein sequence ID" value="MBC1175462.1"/>
    <property type="molecule type" value="Transcribed_RNA"/>
</dbReference>
<feature type="region of interest" description="Disordered" evidence="2">
    <location>
        <begin position="356"/>
        <end position="435"/>
    </location>
</feature>
<dbReference type="InterPro" id="IPR052223">
    <property type="entry name" value="Actin_Cytoskeleton_Reg"/>
</dbReference>
<dbReference type="VEuPathDB" id="VectorBase:LLONM1_005237"/>
<dbReference type="Gene3D" id="2.30.29.30">
    <property type="entry name" value="Pleckstrin-homology domain (PH domain)/Phosphotyrosine-binding domain (PTB)"/>
    <property type="match status" value="1"/>
</dbReference>
<evidence type="ECO:0000256" key="1">
    <source>
        <dbReference type="SAM" id="Coils"/>
    </source>
</evidence>
<reference evidence="6" key="1">
    <citation type="submission" date="2012-05" db="EMBL/GenBank/DDBJ databases">
        <title>Whole Genome Assembly of Lutzomyia longipalpis.</title>
        <authorList>
            <person name="Richards S."/>
            <person name="Qu C."/>
            <person name="Dillon R."/>
            <person name="Worley K."/>
            <person name="Scherer S."/>
            <person name="Batterton M."/>
            <person name="Taylor A."/>
            <person name="Hawes A."/>
            <person name="Hernandez B."/>
            <person name="Kovar C."/>
            <person name="Mandapat C."/>
            <person name="Pham C."/>
            <person name="Qu C."/>
            <person name="Jing C."/>
            <person name="Bess C."/>
            <person name="Bandaranaike D."/>
            <person name="Ngo D."/>
            <person name="Ongeri F."/>
            <person name="Arias F."/>
            <person name="Lara F."/>
            <person name="Weissenberger G."/>
            <person name="Kamau G."/>
            <person name="Han H."/>
            <person name="Shen H."/>
            <person name="Dinh H."/>
            <person name="Khalil I."/>
            <person name="Jones J."/>
            <person name="Shafer J."/>
            <person name="Jayaseelan J."/>
            <person name="Quiroz J."/>
            <person name="Blankenburg K."/>
            <person name="Nguyen L."/>
            <person name="Jackson L."/>
            <person name="Francisco L."/>
            <person name="Tang L.-Y."/>
            <person name="Pu L.-L."/>
            <person name="Perales L."/>
            <person name="Lorensuhewa L."/>
            <person name="Munidasa M."/>
            <person name="Coyle M."/>
            <person name="Taylor M."/>
            <person name="Puazo M."/>
            <person name="Firestine M."/>
            <person name="Scheel M."/>
            <person name="Javaid M."/>
            <person name="Wang M."/>
            <person name="Li M."/>
            <person name="Tabassum N."/>
            <person name="Saada N."/>
            <person name="Osuji N."/>
            <person name="Aqrawi P."/>
            <person name="Fu Q."/>
            <person name="Thornton R."/>
            <person name="Raj R."/>
            <person name="Goodspeed R."/>
            <person name="Mata R."/>
            <person name="Najjar R."/>
            <person name="Gubbala S."/>
            <person name="Lee S."/>
            <person name="Denson S."/>
            <person name="Patil S."/>
            <person name="Macmil S."/>
            <person name="Qi S."/>
            <person name="Matskevitch T."/>
            <person name="Palculict T."/>
            <person name="Mathew T."/>
            <person name="Vee V."/>
            <person name="Velamala V."/>
            <person name="Korchina V."/>
            <person name="Cai W."/>
            <person name="Liu W."/>
            <person name="Dai W."/>
            <person name="Zou X."/>
            <person name="Zhu Y."/>
            <person name="Zhang Y."/>
            <person name="Wu Y.-Q."/>
            <person name="Xin Y."/>
            <person name="Nazarath L."/>
            <person name="Kovar C."/>
            <person name="Han Y."/>
            <person name="Muzny D."/>
            <person name="Gibbs R."/>
        </authorList>
    </citation>
    <scope>NUCLEOTIDE SEQUENCE [LARGE SCALE GENOMIC DNA]</scope>
    <source>
        <strain evidence="6">Jacobina</strain>
    </source>
</reference>
<feature type="coiled-coil region" evidence="1">
    <location>
        <begin position="474"/>
        <end position="554"/>
    </location>
</feature>
<dbReference type="GO" id="GO:0051015">
    <property type="term" value="F:actin filament binding"/>
    <property type="evidence" value="ECO:0007669"/>
    <property type="project" value="TreeGrafter"/>
</dbReference>
<dbReference type="GO" id="GO:0015629">
    <property type="term" value="C:actin cytoskeleton"/>
    <property type="evidence" value="ECO:0007669"/>
    <property type="project" value="TreeGrafter"/>
</dbReference>
<feature type="region of interest" description="Disordered" evidence="2">
    <location>
        <begin position="730"/>
        <end position="756"/>
    </location>
</feature>
<name>A0A1B0CHT0_LUTLO</name>
<keyword evidence="1" id="KW-0175">Coiled coil</keyword>
<protein>
    <submittedName>
        <fullName evidence="4">Putative pleckstrin similarity domain protein</fullName>
    </submittedName>
</protein>
<feature type="domain" description="PH" evidence="3">
    <location>
        <begin position="186"/>
        <end position="284"/>
    </location>
</feature>
<feature type="compositionally biased region" description="Polar residues" evidence="2">
    <location>
        <begin position="356"/>
        <end position="372"/>
    </location>
</feature>
<sequence length="1708" mass="194019">MPETIPQAVIDMSSVVEVTWAEEITGHLFSLAIRCPDKVTFVKGTCSEESNWWFNVLAAFPKIKVRTKRSTKLSSGGMYGNQDKARFSLPDVENQRSEEKVPSLGSKSIEEYFNKSTSRPTSLPISSNAPAIVSAIVKGTGKGVDLLDKASSPLITRRTSNHERGDPDGCNLDSETTANFMSESLIHDKKGWLMKLDSKTREWTKHWFTLRGAALFFYRDPNAEAKGVLDGVIDVNSLTEVIPVSVSRNYAFQLTTWEKNQITLSAMADSVRNDWIKLLKTVAGITTKTTEKPPGRTAYELIENTSLEKNILLTNKSDDLKSEIEKDLMKTQQRYKEKNRIFAINKNIIQTFKNQGGSVKATTGTPSKINYSSDEEYGTASEGRHPDSFGFVSPMSPSSPVIETKERTNSRSSSRAGRFNKRSLSSPPSSRRSTMESIRFDDAIISSSVDDDMEISSILRSRLATVEKDLWMMREEAEERETRMTELLRTLDKTESELSTRIKEAEDARDSLADELQEKTKQADALFEQQKGEIENYKQMISVLEDRLNRGIDENEILYKKLQDIENSGSSSLCSLNRYKMKRVDSLSDLTNLNDIDPYAVERDTLADEYREVKHRFEKAVNEIRLMKKELKESQNQFDSLEISYATLRNDIEQIKKDKHSQLTMMAARIQDLTFKYLSADRQNRVLKQKIAKTEKRRSLSLKGKDAFSIPKEFEEKLTELEQKIDKIEASSETSAPGGEHKGRIKMRRKSLDDDVNSAKPVEQIVRLNSLERRVNNLRTNPKDTSVARNNRKMSEHSVDRLRWLEEVIVLALSHVEQSLKVLQQEQSPPVFGVEKSLQDAVDVLRSACESCLGESNVAVEGERVKKIVEDMEVELREKLTQLLHQRQHLRACSQLTHEENMKLLAERVAYESVLFGKLHNAISRAESPASSGCSNEQHLIYAEVMETVRLMVALRKKLNGEAEEVVAMTNLGECCTDVLTNILTKRLLLTGMRCSDNGECSVRITLPEGVIDDLRHQREALQSLLGDFKGQAMEKLAIGLALETLDSISSNNAINEASQEAWQHAQMIVNGELIRAEISQVFRNCMNQYCVRKPTKSLLITLTETKCFEHFADTVGIFLRNEVDTTLAELMVKHEEALERIQKGEIERKSLSPNGRNLLIKLADICAHRAIIDARISVLSGEYTEPPVDDMIPTRDTTACPPKSLILPNADWKFFGRHVRKYEDHPAKNASTMTVGADVKNVSTESDLQPCDECAGTREKLQNLGKQHEDSINDICQSYSYTVEVLKQKLEDEQKLNENFRCENMKIINQLKELTNKRDARKTELMEMTEKLNDISHTYHAKKIDCPPESDVVDSRSPQEEYESEKSHLFQLEKHLKGTSVTDTDGSVIVAEKQEEDSLRKRYQSEIEQLRALCEKGLVAMESSHRRIISELEKKHQQELQQMLCEKEQALAEETQATLAALDAMRKAHQSEVQREIARFKQDFMKQFQKGGYNTMAMEHKEKEQELEEVRQEILSLSEKFSMKCVETASLEEKIQHLTRQLFASQQQVQQLKSRDCKMESHLLSMKDERKLEESKNHEGESAVPNYAKQTGVNENTVMQKAKETHPRLKKLNEGIKLTPVIGHGSSATLIPLERMKTKVISTSNLSLRLSRNLRDLSSKYKGEVDDSRKAASMKDAGTVGNPLCSPPPLNERDAEQHVVRRFELEI</sequence>
<dbReference type="PANTHER" id="PTHR17271">
    <property type="entry name" value="PLECKSTRIN HOMOLOGY PH DOMAIN-CONTAINING PROTEIN"/>
    <property type="match status" value="1"/>
</dbReference>
<reference evidence="4" key="2">
    <citation type="journal article" date="2020" name="BMC">
        <title>Leishmania infection induces a limited differential gene expression in the sand fly midgut.</title>
        <authorList>
            <person name="Coutinho-Abreu I.V."/>
            <person name="Serafim T.D."/>
            <person name="Meneses C."/>
            <person name="Kamhawi S."/>
            <person name="Oliveira F."/>
            <person name="Valenzuela J.G."/>
        </authorList>
    </citation>
    <scope>NUCLEOTIDE SEQUENCE</scope>
    <source>
        <strain evidence="4">Jacobina</strain>
        <tissue evidence="4">Midgut</tissue>
    </source>
</reference>
<feature type="compositionally biased region" description="Low complexity" evidence="2">
    <location>
        <begin position="422"/>
        <end position="432"/>
    </location>
</feature>
<dbReference type="Pfam" id="PF00169">
    <property type="entry name" value="PH"/>
    <property type="match status" value="1"/>
</dbReference>
<dbReference type="CDD" id="cd13275">
    <property type="entry name" value="PH_M-RIP"/>
    <property type="match status" value="1"/>
</dbReference>
<evidence type="ECO:0000256" key="2">
    <source>
        <dbReference type="SAM" id="MobiDB-lite"/>
    </source>
</evidence>
<feature type="coiled-coil region" evidence="1">
    <location>
        <begin position="1394"/>
        <end position="1556"/>
    </location>
</feature>
<accession>A0A1B0CHT0</accession>
<dbReference type="PANTHER" id="PTHR17271:SF1">
    <property type="entry name" value="PROTEIN OUTSPREAD"/>
    <property type="match status" value="1"/>
</dbReference>
<dbReference type="EnsemblMetazoa" id="LLOJ003992-RA">
    <property type="protein sequence ID" value="LLOJ003992-PA"/>
    <property type="gene ID" value="LLOJ003992"/>
</dbReference>
<dbReference type="SUPFAM" id="SSF50729">
    <property type="entry name" value="PH domain-like"/>
    <property type="match status" value="1"/>
</dbReference>
<evidence type="ECO:0000313" key="5">
    <source>
        <dbReference type="EnsemblMetazoa" id="LLOJ003992-PA"/>
    </source>
</evidence>
<dbReference type="VEuPathDB" id="VectorBase:LLOJ003992"/>
<keyword evidence="6" id="KW-1185">Reference proteome</keyword>
<dbReference type="Proteomes" id="UP000092461">
    <property type="component" value="Unassembled WGS sequence"/>
</dbReference>
<organism evidence="5 6">
    <name type="scientific">Lutzomyia longipalpis</name>
    <name type="common">Sand fly</name>
    <dbReference type="NCBI Taxonomy" id="7200"/>
    <lineage>
        <taxon>Eukaryota</taxon>
        <taxon>Metazoa</taxon>
        <taxon>Ecdysozoa</taxon>
        <taxon>Arthropoda</taxon>
        <taxon>Hexapoda</taxon>
        <taxon>Insecta</taxon>
        <taxon>Pterygota</taxon>
        <taxon>Neoptera</taxon>
        <taxon>Endopterygota</taxon>
        <taxon>Diptera</taxon>
        <taxon>Nematocera</taxon>
        <taxon>Psychodoidea</taxon>
        <taxon>Psychodidae</taxon>
        <taxon>Lutzomyia</taxon>
        <taxon>Lutzomyia</taxon>
    </lineage>
</organism>
<feature type="coiled-coil region" evidence="1">
    <location>
        <begin position="1284"/>
        <end position="1332"/>
    </location>
</feature>
<reference evidence="5" key="3">
    <citation type="submission" date="2020-05" db="UniProtKB">
        <authorList>
            <consortium name="EnsemblMetazoa"/>
        </authorList>
    </citation>
    <scope>IDENTIFICATION</scope>
    <source>
        <strain evidence="5">Jacobina</strain>
    </source>
</reference>
<feature type="region of interest" description="Disordered" evidence="2">
    <location>
        <begin position="1666"/>
        <end position="1693"/>
    </location>
</feature>
<evidence type="ECO:0000313" key="4">
    <source>
        <dbReference type="EMBL" id="MBC1175462.1"/>
    </source>
</evidence>
<dbReference type="SMART" id="SM00233">
    <property type="entry name" value="PH"/>
    <property type="match status" value="1"/>
</dbReference>
<dbReference type="EMBL" id="AJWK01012650">
    <property type="status" value="NOT_ANNOTATED_CDS"/>
    <property type="molecule type" value="Genomic_DNA"/>
</dbReference>
<dbReference type="InterPro" id="IPR001849">
    <property type="entry name" value="PH_domain"/>
</dbReference>
<dbReference type="PROSITE" id="PS50003">
    <property type="entry name" value="PH_DOMAIN"/>
    <property type="match status" value="1"/>
</dbReference>
<dbReference type="InterPro" id="IPR011993">
    <property type="entry name" value="PH-like_dom_sf"/>
</dbReference>
<dbReference type="InterPro" id="IPR039597">
    <property type="entry name" value="M-RIP_PH"/>
</dbReference>